<dbReference type="SMART" id="SM00504">
    <property type="entry name" value="Ubox"/>
    <property type="match status" value="1"/>
</dbReference>
<dbReference type="InterPro" id="IPR058678">
    <property type="entry name" value="ARM_PUB"/>
</dbReference>
<dbReference type="EMBL" id="JBGMDY010000011">
    <property type="protein sequence ID" value="KAL2317290.1"/>
    <property type="molecule type" value="Genomic_DNA"/>
</dbReference>
<dbReference type="SUPFAM" id="SSF48371">
    <property type="entry name" value="ARM repeat"/>
    <property type="match status" value="1"/>
</dbReference>
<dbReference type="InterPro" id="IPR003613">
    <property type="entry name" value="Ubox_domain"/>
</dbReference>
<evidence type="ECO:0000256" key="6">
    <source>
        <dbReference type="SAM" id="MobiDB-lite"/>
    </source>
</evidence>
<dbReference type="Pfam" id="PF04564">
    <property type="entry name" value="U-box"/>
    <property type="match status" value="1"/>
</dbReference>
<dbReference type="Proteomes" id="UP001603857">
    <property type="component" value="Unassembled WGS sequence"/>
</dbReference>
<gene>
    <name evidence="8" type="ORF">Fmac_031166</name>
</gene>
<dbReference type="Gene3D" id="3.30.40.10">
    <property type="entry name" value="Zinc/RING finger domain, C3HC4 (zinc finger)"/>
    <property type="match status" value="1"/>
</dbReference>
<dbReference type="GO" id="GO:0006952">
    <property type="term" value="P:defense response"/>
    <property type="evidence" value="ECO:0007669"/>
    <property type="project" value="UniProtKB-ARBA"/>
</dbReference>
<evidence type="ECO:0000313" key="8">
    <source>
        <dbReference type="EMBL" id="KAL2317290.1"/>
    </source>
</evidence>
<evidence type="ECO:0000259" key="7">
    <source>
        <dbReference type="PROSITE" id="PS51698"/>
    </source>
</evidence>
<feature type="region of interest" description="Disordered" evidence="6">
    <location>
        <begin position="1"/>
        <end position="23"/>
    </location>
</feature>
<dbReference type="EC" id="2.3.2.27" evidence="5"/>
<dbReference type="GO" id="GO:0061630">
    <property type="term" value="F:ubiquitin protein ligase activity"/>
    <property type="evidence" value="ECO:0007669"/>
    <property type="project" value="UniProtKB-UniRule"/>
</dbReference>
<keyword evidence="3 5" id="KW-0808">Transferase</keyword>
<comment type="caution">
    <text evidence="8">The sequence shown here is derived from an EMBL/GenBank/DDBJ whole genome shotgun (WGS) entry which is preliminary data.</text>
</comment>
<dbReference type="PANTHER" id="PTHR22849:SF136">
    <property type="entry name" value="U-BOX DOMAIN-CONTAINING PROTEIN"/>
    <property type="match status" value="1"/>
</dbReference>
<dbReference type="Gene3D" id="1.25.10.10">
    <property type="entry name" value="Leucine-rich Repeat Variant"/>
    <property type="match status" value="1"/>
</dbReference>
<dbReference type="AlphaFoldDB" id="A0ABD1L194"/>
<dbReference type="InterPro" id="IPR011989">
    <property type="entry name" value="ARM-like"/>
</dbReference>
<dbReference type="InterPro" id="IPR045210">
    <property type="entry name" value="RING-Ubox_PUB"/>
</dbReference>
<organism evidence="8 9">
    <name type="scientific">Flemingia macrophylla</name>
    <dbReference type="NCBI Taxonomy" id="520843"/>
    <lineage>
        <taxon>Eukaryota</taxon>
        <taxon>Viridiplantae</taxon>
        <taxon>Streptophyta</taxon>
        <taxon>Embryophyta</taxon>
        <taxon>Tracheophyta</taxon>
        <taxon>Spermatophyta</taxon>
        <taxon>Magnoliopsida</taxon>
        <taxon>eudicotyledons</taxon>
        <taxon>Gunneridae</taxon>
        <taxon>Pentapetalae</taxon>
        <taxon>rosids</taxon>
        <taxon>fabids</taxon>
        <taxon>Fabales</taxon>
        <taxon>Fabaceae</taxon>
        <taxon>Papilionoideae</taxon>
        <taxon>50 kb inversion clade</taxon>
        <taxon>NPAAA clade</taxon>
        <taxon>indigoferoid/millettioid clade</taxon>
        <taxon>Phaseoleae</taxon>
        <taxon>Flemingia</taxon>
    </lineage>
</organism>
<protein>
    <recommendedName>
        <fullName evidence="5 7">U-box domain-containing protein</fullName>
        <ecNumber evidence="5">2.3.2.27</ecNumber>
    </recommendedName>
    <alternativeName>
        <fullName evidence="5">RING-type E3 ubiquitin transferase PUB</fullName>
    </alternativeName>
</protein>
<feature type="domain" description="U-box" evidence="7">
    <location>
        <begin position="95"/>
        <end position="169"/>
    </location>
</feature>
<dbReference type="GO" id="GO:0016567">
    <property type="term" value="P:protein ubiquitination"/>
    <property type="evidence" value="ECO:0007669"/>
    <property type="project" value="UniProtKB-UniRule"/>
</dbReference>
<dbReference type="PANTHER" id="PTHR22849">
    <property type="entry name" value="WDSAM1 PROTEIN"/>
    <property type="match status" value="1"/>
</dbReference>
<comment type="function">
    <text evidence="5">Functions as an E3 ubiquitin ligase.</text>
</comment>
<accession>A0ABD1L194</accession>
<keyword evidence="9" id="KW-1185">Reference proteome</keyword>
<evidence type="ECO:0000313" key="9">
    <source>
        <dbReference type="Proteomes" id="UP001603857"/>
    </source>
</evidence>
<dbReference type="FunFam" id="3.30.40.10:FF:000437">
    <property type="entry name" value="RING-type E3 ubiquitin transferase"/>
    <property type="match status" value="1"/>
</dbReference>
<proteinExistence type="predicted"/>
<reference evidence="8 9" key="1">
    <citation type="submission" date="2024-08" db="EMBL/GenBank/DDBJ databases">
        <title>Insights into the chromosomal genome structure of Flemingia macrophylla.</title>
        <authorList>
            <person name="Ding Y."/>
            <person name="Zhao Y."/>
            <person name="Bi W."/>
            <person name="Wu M."/>
            <person name="Zhao G."/>
            <person name="Gong Y."/>
            <person name="Li W."/>
            <person name="Zhang P."/>
        </authorList>
    </citation>
    <scope>NUCLEOTIDE SEQUENCE [LARGE SCALE GENOMIC DNA]</scope>
    <source>
        <strain evidence="8">DYQJB</strain>
        <tissue evidence="8">Leaf</tissue>
    </source>
</reference>
<evidence type="ECO:0000256" key="1">
    <source>
        <dbReference type="ARBA" id="ARBA00000900"/>
    </source>
</evidence>
<dbReference type="CDD" id="cd16664">
    <property type="entry name" value="RING-Ubox_PUB"/>
    <property type="match status" value="1"/>
</dbReference>
<evidence type="ECO:0000256" key="4">
    <source>
        <dbReference type="ARBA" id="ARBA00022786"/>
    </source>
</evidence>
<sequence>MSLGSTGRSDRGGVETSLGLAGWPNRGVNEPNVVLRYPLTQQDGRTEGGAETSFVSTELSSRSKMVLSWTRGRVFRRARKSKELNSGGDLEIEIAIPTHFRCPVTLDMMKDPVTVSTGITYDRDSIEKWIESGKRTCPVTKTELTSFDMIPNHAIRRMIQDWCVEHRSYGIERIPTPRIPVSPYEVTDTCTRILSAAQNGDENKCAELVRKVKAWGKESERNKRCIVANNAALALANAFDSFSSRGLVEIEKNVVALDEILGALTWMRPLSEECRSVLGSSSSIAGMVWFMNGRQLSARQSAALLLKEVRVEALLKSVGVFEALVDMVKEPVGSPSTKACLSTIFNLVSSSNRGVTNCERFVELGLVPILLEVLVDAERGVCEKALGILNCVCDCKQGVEVAKDNALTLPLVIKKLLRVSELSSSFAVSILWKLCDKTEEGALVEALQMGVFHKLLVLLQVGCGEGTKEKATELLKLLNGCRNKAECVDSSLDFQHLKKPF</sequence>
<comment type="catalytic activity">
    <reaction evidence="1 5">
        <text>S-ubiquitinyl-[E2 ubiquitin-conjugating enzyme]-L-cysteine + [acceptor protein]-L-lysine = [E2 ubiquitin-conjugating enzyme]-L-cysteine + N(6)-ubiquitinyl-[acceptor protein]-L-lysine.</text>
        <dbReference type="EC" id="2.3.2.27"/>
    </reaction>
</comment>
<dbReference type="InterPro" id="IPR016024">
    <property type="entry name" value="ARM-type_fold"/>
</dbReference>
<dbReference type="SUPFAM" id="SSF57850">
    <property type="entry name" value="RING/U-box"/>
    <property type="match status" value="1"/>
</dbReference>
<dbReference type="InterPro" id="IPR013083">
    <property type="entry name" value="Znf_RING/FYVE/PHD"/>
</dbReference>
<evidence type="ECO:0000256" key="2">
    <source>
        <dbReference type="ARBA" id="ARBA00004906"/>
    </source>
</evidence>
<keyword evidence="4 5" id="KW-0833">Ubl conjugation pathway</keyword>
<name>A0ABD1L194_9FABA</name>
<dbReference type="InterPro" id="IPR045185">
    <property type="entry name" value="PUB22/23/24-like"/>
</dbReference>
<evidence type="ECO:0000256" key="3">
    <source>
        <dbReference type="ARBA" id="ARBA00022679"/>
    </source>
</evidence>
<comment type="pathway">
    <text evidence="2 5">Protein modification; protein ubiquitination.</text>
</comment>
<evidence type="ECO:0000256" key="5">
    <source>
        <dbReference type="RuleBase" id="RU369093"/>
    </source>
</evidence>
<dbReference type="PROSITE" id="PS51698">
    <property type="entry name" value="U_BOX"/>
    <property type="match status" value="1"/>
</dbReference>
<dbReference type="Pfam" id="PF25598">
    <property type="entry name" value="ARM_PUB"/>
    <property type="match status" value="1"/>
</dbReference>